<keyword evidence="6" id="KW-0732">Signal</keyword>
<evidence type="ECO:0000256" key="2">
    <source>
        <dbReference type="ARBA" id="ARBA00012682"/>
    </source>
</evidence>
<sequence length="288" mass="31925">MKKKLFICLVLLAVAAIVVTCKDSEKGAKLGSSRALQPYQAMDFSHLLGMEGFSEALLNTHFALYKGYVANTNDLLEKIRSYAKSGRTDTPEYAELKRRLGFEFNGMKLHELYFGNLGGAGVLPEDNALYDAIEENFGSFENWKKDFTATGKMRGIGWVILYQDPATGRLVNTWINEHETGHLTGCVPLVVLDVFEHAYLTDYGLDRAAYMDAFFKNLDWKAVLERFGVEVPEGAIPEKPKTVEKEKSAEKEAPPPASTTKEEHHGGESSAEKAVRTHEGKTGQSGHA</sequence>
<dbReference type="EC" id="1.15.1.1" evidence="2"/>
<keyword evidence="4" id="KW-0560">Oxidoreductase</keyword>
<dbReference type="PANTHER" id="PTHR11404:SF6">
    <property type="entry name" value="SUPEROXIDE DISMUTASE [MN], MITOCHONDRIAL"/>
    <property type="match status" value="1"/>
</dbReference>
<accession>A0A1M5F028</accession>
<comment type="similarity">
    <text evidence="1">Belongs to the iron/manganese superoxide dismutase family.</text>
</comment>
<dbReference type="InterPro" id="IPR036324">
    <property type="entry name" value="Mn/Fe_SOD_N_sf"/>
</dbReference>
<protein>
    <recommendedName>
        <fullName evidence="2">superoxide dismutase</fullName>
        <ecNumber evidence="2">1.15.1.1</ecNumber>
    </recommendedName>
</protein>
<dbReference type="InterPro" id="IPR019832">
    <property type="entry name" value="Mn/Fe_SOD_C"/>
</dbReference>
<evidence type="ECO:0000256" key="4">
    <source>
        <dbReference type="ARBA" id="ARBA00023002"/>
    </source>
</evidence>
<dbReference type="GO" id="GO:0046872">
    <property type="term" value="F:metal ion binding"/>
    <property type="evidence" value="ECO:0007669"/>
    <property type="project" value="UniProtKB-KW"/>
</dbReference>
<feature type="chain" id="PRO_5012070187" description="superoxide dismutase" evidence="6">
    <location>
        <begin position="21"/>
        <end position="288"/>
    </location>
</feature>
<feature type="compositionally biased region" description="Basic and acidic residues" evidence="5">
    <location>
        <begin position="237"/>
        <end position="253"/>
    </location>
</feature>
<evidence type="ECO:0000256" key="1">
    <source>
        <dbReference type="ARBA" id="ARBA00008714"/>
    </source>
</evidence>
<dbReference type="EMBL" id="FQVB01000029">
    <property type="protein sequence ID" value="SHF84561.1"/>
    <property type="molecule type" value="Genomic_DNA"/>
</dbReference>
<feature type="domain" description="Manganese/iron superoxide dismutase C-terminal" evidence="7">
    <location>
        <begin position="127"/>
        <end position="225"/>
    </location>
</feature>
<dbReference type="InterPro" id="IPR050265">
    <property type="entry name" value="Fe/Mn_Superoxide_Dismutase"/>
</dbReference>
<keyword evidence="9" id="KW-1185">Reference proteome</keyword>
<name>A0A1M5F028_9BACT</name>
<dbReference type="SUPFAM" id="SSF54719">
    <property type="entry name" value="Fe,Mn superoxide dismutase (SOD), C-terminal domain"/>
    <property type="match status" value="1"/>
</dbReference>
<dbReference type="AlphaFoldDB" id="A0A1M5F028"/>
<feature type="signal peptide" evidence="6">
    <location>
        <begin position="1"/>
        <end position="20"/>
    </location>
</feature>
<reference evidence="9" key="1">
    <citation type="submission" date="2016-11" db="EMBL/GenBank/DDBJ databases">
        <authorList>
            <person name="Varghese N."/>
            <person name="Submissions S."/>
        </authorList>
    </citation>
    <scope>NUCLEOTIDE SEQUENCE [LARGE SCALE GENOMIC DNA]</scope>
    <source>
        <strain evidence="9">DSM 9756</strain>
    </source>
</reference>
<dbReference type="SUPFAM" id="SSF46609">
    <property type="entry name" value="Fe,Mn superoxide dismutase (SOD), N-terminal domain"/>
    <property type="match status" value="1"/>
</dbReference>
<feature type="compositionally biased region" description="Basic and acidic residues" evidence="5">
    <location>
        <begin position="260"/>
        <end position="281"/>
    </location>
</feature>
<dbReference type="InterPro" id="IPR036314">
    <property type="entry name" value="SOD_C_sf"/>
</dbReference>
<dbReference type="Proteomes" id="UP000184076">
    <property type="component" value="Unassembled WGS sequence"/>
</dbReference>
<evidence type="ECO:0000256" key="3">
    <source>
        <dbReference type="ARBA" id="ARBA00022723"/>
    </source>
</evidence>
<evidence type="ECO:0000313" key="8">
    <source>
        <dbReference type="EMBL" id="SHF84561.1"/>
    </source>
</evidence>
<evidence type="ECO:0000256" key="5">
    <source>
        <dbReference type="SAM" id="MobiDB-lite"/>
    </source>
</evidence>
<keyword evidence="3" id="KW-0479">Metal-binding</keyword>
<dbReference type="Gene3D" id="3.55.40.20">
    <property type="entry name" value="Iron/manganese superoxide dismutase, C-terminal domain"/>
    <property type="match status" value="1"/>
</dbReference>
<proteinExistence type="inferred from homology"/>
<evidence type="ECO:0000313" key="9">
    <source>
        <dbReference type="Proteomes" id="UP000184076"/>
    </source>
</evidence>
<dbReference type="STRING" id="1121391.SAMN02745206_02769"/>
<evidence type="ECO:0000259" key="7">
    <source>
        <dbReference type="Pfam" id="PF02777"/>
    </source>
</evidence>
<dbReference type="Pfam" id="PF02777">
    <property type="entry name" value="Sod_Fe_C"/>
    <property type="match status" value="1"/>
</dbReference>
<feature type="region of interest" description="Disordered" evidence="5">
    <location>
        <begin position="237"/>
        <end position="288"/>
    </location>
</feature>
<dbReference type="PANTHER" id="PTHR11404">
    <property type="entry name" value="SUPEROXIDE DISMUTASE 2"/>
    <property type="match status" value="1"/>
</dbReference>
<evidence type="ECO:0000256" key="6">
    <source>
        <dbReference type="SAM" id="SignalP"/>
    </source>
</evidence>
<dbReference type="GO" id="GO:0004784">
    <property type="term" value="F:superoxide dismutase activity"/>
    <property type="evidence" value="ECO:0007669"/>
    <property type="project" value="UniProtKB-EC"/>
</dbReference>
<organism evidence="8 9">
    <name type="scientific">Desulfacinum infernum DSM 9756</name>
    <dbReference type="NCBI Taxonomy" id="1121391"/>
    <lineage>
        <taxon>Bacteria</taxon>
        <taxon>Pseudomonadati</taxon>
        <taxon>Thermodesulfobacteriota</taxon>
        <taxon>Syntrophobacteria</taxon>
        <taxon>Syntrophobacterales</taxon>
        <taxon>Syntrophobacteraceae</taxon>
        <taxon>Desulfacinum</taxon>
    </lineage>
</organism>
<gene>
    <name evidence="8" type="ORF">SAMN02745206_02769</name>
</gene>